<evidence type="ECO:0008006" key="4">
    <source>
        <dbReference type="Google" id="ProtNLM"/>
    </source>
</evidence>
<feature type="transmembrane region" description="Helical" evidence="1">
    <location>
        <begin position="301"/>
        <end position="324"/>
    </location>
</feature>
<evidence type="ECO:0000313" key="3">
    <source>
        <dbReference type="Proteomes" id="UP001470230"/>
    </source>
</evidence>
<keyword evidence="3" id="KW-1185">Reference proteome</keyword>
<organism evidence="2 3">
    <name type="scientific">Tritrichomonas musculus</name>
    <dbReference type="NCBI Taxonomy" id="1915356"/>
    <lineage>
        <taxon>Eukaryota</taxon>
        <taxon>Metamonada</taxon>
        <taxon>Parabasalia</taxon>
        <taxon>Tritrichomonadida</taxon>
        <taxon>Tritrichomonadidae</taxon>
        <taxon>Tritrichomonas</taxon>
    </lineage>
</organism>
<dbReference type="EMBL" id="JAPFFF010000005">
    <property type="protein sequence ID" value="KAK8890756.1"/>
    <property type="molecule type" value="Genomic_DNA"/>
</dbReference>
<comment type="caution">
    <text evidence="2">The sequence shown here is derived from an EMBL/GenBank/DDBJ whole genome shotgun (WGS) entry which is preliminary data.</text>
</comment>
<keyword evidence="1" id="KW-0812">Transmembrane</keyword>
<sequence>MHQKESFDYQISCESQKIQKIDLENLKNADSISIFDESSVILNCSLMPNFTENLTLSIYDNPTITFENYCHFNSIEIYGLPSFHLFSNSHFLVDNLVLSDSKYQFPFEYKNVFYSNDSRIKFKLPKGSKSTETFNYPIFNCENDLFEISINDNYIIVKCSGIYEYTLLYPSIPKYVFNINNTKAYVINQCTSDELTNQKMKIVLSSLKFFGEKEVTFKNFNKLDSIEPYANNDIKGTWINIKQSDIYDCIWIVKPEYAQKYEDMFKRGWKKVCLEIDTYLYCCDSDLSPRNIFVISKGGSLAIIIIIICSIFIIFISLCIIAYYRYQDYRKIDNSHTE</sequence>
<gene>
    <name evidence="2" type="ORF">M9Y10_035541</name>
</gene>
<keyword evidence="1" id="KW-1133">Transmembrane helix</keyword>
<evidence type="ECO:0000256" key="1">
    <source>
        <dbReference type="SAM" id="Phobius"/>
    </source>
</evidence>
<proteinExistence type="predicted"/>
<name>A0ABR2KI20_9EUKA</name>
<accession>A0ABR2KI20</accession>
<evidence type="ECO:0000313" key="2">
    <source>
        <dbReference type="EMBL" id="KAK8890756.1"/>
    </source>
</evidence>
<reference evidence="2 3" key="1">
    <citation type="submission" date="2024-04" db="EMBL/GenBank/DDBJ databases">
        <title>Tritrichomonas musculus Genome.</title>
        <authorList>
            <person name="Alves-Ferreira E."/>
            <person name="Grigg M."/>
            <person name="Lorenzi H."/>
            <person name="Galac M."/>
        </authorList>
    </citation>
    <scope>NUCLEOTIDE SEQUENCE [LARGE SCALE GENOMIC DNA]</scope>
    <source>
        <strain evidence="2 3">EAF2021</strain>
    </source>
</reference>
<dbReference type="Proteomes" id="UP001470230">
    <property type="component" value="Unassembled WGS sequence"/>
</dbReference>
<keyword evidence="1" id="KW-0472">Membrane</keyword>
<protein>
    <recommendedName>
        <fullName evidence="4">Protein kinase domain-containing protein</fullName>
    </recommendedName>
</protein>